<keyword evidence="10 12" id="KW-1015">Disulfide bond</keyword>
<sequence>FTGFSGRNCSTFDPCALRPSACLHDGVCRSNASHTFTCLCVDGYYGKTCLHRDPCFSSPCLNQGRCFNQSDVEFSCRCEPGFTGGWCESDAGDLCEQNVDECLSSPCKNKGECQDGINSFTCLCPRGYKGPLCE</sequence>
<dbReference type="VEuPathDB" id="VectorBase:ISCP_021943"/>
<organism>
    <name type="scientific">Ixodes scapularis</name>
    <name type="common">Black-legged tick</name>
    <name type="synonym">Deer tick</name>
    <dbReference type="NCBI Taxonomy" id="6945"/>
    <lineage>
        <taxon>Eukaryota</taxon>
        <taxon>Metazoa</taxon>
        <taxon>Ecdysozoa</taxon>
        <taxon>Arthropoda</taxon>
        <taxon>Chelicerata</taxon>
        <taxon>Arachnida</taxon>
        <taxon>Acari</taxon>
        <taxon>Parasitiformes</taxon>
        <taxon>Ixodida</taxon>
        <taxon>Ixodoidea</taxon>
        <taxon>Ixodidae</taxon>
        <taxon>Ixodinae</taxon>
        <taxon>Ixodes</taxon>
    </lineage>
</organism>
<evidence type="ECO:0000259" key="13">
    <source>
        <dbReference type="PROSITE" id="PS50026"/>
    </source>
</evidence>
<evidence type="ECO:0000256" key="7">
    <source>
        <dbReference type="ARBA" id="ARBA00022837"/>
    </source>
</evidence>
<proteinExistence type="predicted"/>
<keyword evidence="5" id="KW-0732">Signal</keyword>
<dbReference type="GO" id="GO:0023052">
    <property type="term" value="P:signaling"/>
    <property type="evidence" value="ECO:0007669"/>
    <property type="project" value="UniProtKB-ARBA"/>
</dbReference>
<dbReference type="VEuPathDB" id="VectorBase:ISCW022533"/>
<dbReference type="PROSITE" id="PS50026">
    <property type="entry name" value="EGF_3"/>
    <property type="match status" value="3"/>
</dbReference>
<dbReference type="VEuPathDB" id="VectorBase:ISCI022533"/>
<dbReference type="InterPro" id="IPR018097">
    <property type="entry name" value="EGF_Ca-bd_CS"/>
</dbReference>
<reference evidence="15" key="2">
    <citation type="submission" date="2020-05" db="UniProtKB">
        <authorList>
            <consortium name="EnsemblMetazoa"/>
        </authorList>
    </citation>
    <scope>IDENTIFICATION</scope>
    <source>
        <strain evidence="15">wikel</strain>
    </source>
</reference>
<dbReference type="PRINTS" id="PR00010">
    <property type="entry name" value="EGFBLOOD"/>
</dbReference>
<evidence type="ECO:0000313" key="15">
    <source>
        <dbReference type="EnsemblMetazoa" id="ISCW022533-PA"/>
    </source>
</evidence>
<evidence type="ECO:0000256" key="6">
    <source>
        <dbReference type="ARBA" id="ARBA00022737"/>
    </source>
</evidence>
<dbReference type="SMART" id="SM00181">
    <property type="entry name" value="EGF"/>
    <property type="match status" value="3"/>
</dbReference>
<keyword evidence="8" id="KW-1133">Transmembrane helix</keyword>
<evidence type="ECO:0000256" key="9">
    <source>
        <dbReference type="ARBA" id="ARBA00023136"/>
    </source>
</evidence>
<dbReference type="AlphaFoldDB" id="B7QCW8"/>
<keyword evidence="6" id="KW-0677">Repeat</keyword>
<dbReference type="EnsemblMetazoa" id="ISCW022533-RA">
    <property type="protein sequence ID" value="ISCW022533-PA"/>
    <property type="gene ID" value="ISCW022533"/>
</dbReference>
<dbReference type="InterPro" id="IPR001881">
    <property type="entry name" value="EGF-like_Ca-bd_dom"/>
</dbReference>
<keyword evidence="4" id="KW-0812">Transmembrane</keyword>
<dbReference type="PaxDb" id="6945-B7QCW8"/>
<dbReference type="PROSITE" id="PS01187">
    <property type="entry name" value="EGF_CA"/>
    <property type="match status" value="1"/>
</dbReference>
<dbReference type="FunFam" id="2.10.25.10:FF:000122">
    <property type="entry name" value="Protein crumbs homolog 2"/>
    <property type="match status" value="1"/>
</dbReference>
<dbReference type="Proteomes" id="UP000001555">
    <property type="component" value="Unassembled WGS sequence"/>
</dbReference>
<name>B7QCW8_IXOSC</name>
<reference evidence="14 16" key="1">
    <citation type="submission" date="2008-03" db="EMBL/GenBank/DDBJ databases">
        <title>Annotation of Ixodes scapularis.</title>
        <authorList>
            <consortium name="Ixodes scapularis Genome Project Consortium"/>
            <person name="Caler E."/>
            <person name="Hannick L.I."/>
            <person name="Bidwell S."/>
            <person name="Joardar V."/>
            <person name="Thiagarajan M."/>
            <person name="Amedeo P."/>
            <person name="Galinsky K.J."/>
            <person name="Schobel S."/>
            <person name="Inman J."/>
            <person name="Hostetler J."/>
            <person name="Miller J."/>
            <person name="Hammond M."/>
            <person name="Megy K."/>
            <person name="Lawson D."/>
            <person name="Kodira C."/>
            <person name="Sutton G."/>
            <person name="Meyer J."/>
            <person name="Hill C.A."/>
            <person name="Birren B."/>
            <person name="Nene V."/>
            <person name="Collins F."/>
            <person name="Alarcon-Chaidez F."/>
            <person name="Wikel S."/>
            <person name="Strausberg R."/>
        </authorList>
    </citation>
    <scope>NUCLEOTIDE SEQUENCE [LARGE SCALE GENOMIC DNA]</scope>
    <source>
        <strain evidence="16">Wikel</strain>
        <strain evidence="14">Wikel colony</strain>
    </source>
</reference>
<gene>
    <name evidence="14" type="ORF">IscW_ISCW022533</name>
</gene>
<feature type="non-terminal residue" evidence="14">
    <location>
        <position position="134"/>
    </location>
</feature>
<evidence type="ECO:0000256" key="11">
    <source>
        <dbReference type="ARBA" id="ARBA00023180"/>
    </source>
</evidence>
<protein>
    <submittedName>
        <fullName evidence="14 15">Neurogenic locus notch, putative</fullName>
        <ecNumber evidence="14">3.4.21.6</ecNumber>
    </submittedName>
</protein>
<evidence type="ECO:0000256" key="12">
    <source>
        <dbReference type="PROSITE-ProRule" id="PRU00076"/>
    </source>
</evidence>
<evidence type="ECO:0000256" key="4">
    <source>
        <dbReference type="ARBA" id="ARBA00022692"/>
    </source>
</evidence>
<feature type="domain" description="EGF-like" evidence="13">
    <location>
        <begin position="51"/>
        <end position="88"/>
    </location>
</feature>
<evidence type="ECO:0000256" key="10">
    <source>
        <dbReference type="ARBA" id="ARBA00023157"/>
    </source>
</evidence>
<evidence type="ECO:0000256" key="8">
    <source>
        <dbReference type="ARBA" id="ARBA00022989"/>
    </source>
</evidence>
<dbReference type="EC" id="3.4.21.6" evidence="14"/>
<evidence type="ECO:0000256" key="3">
    <source>
        <dbReference type="ARBA" id="ARBA00022536"/>
    </source>
</evidence>
<keyword evidence="14" id="KW-0378">Hydrolase</keyword>
<dbReference type="InterPro" id="IPR000152">
    <property type="entry name" value="EGF-type_Asp/Asn_hydroxyl_site"/>
</dbReference>
<feature type="domain" description="EGF-like" evidence="13">
    <location>
        <begin position="11"/>
        <end position="50"/>
    </location>
</feature>
<dbReference type="OrthoDB" id="6480216at2759"/>
<comment type="caution">
    <text evidence="12">Lacks conserved residue(s) required for the propagation of feature annotation.</text>
</comment>
<dbReference type="EMBL" id="ABJB010115985">
    <property type="status" value="NOT_ANNOTATED_CDS"/>
    <property type="molecule type" value="Genomic_DNA"/>
</dbReference>
<dbReference type="Pfam" id="PF00008">
    <property type="entry name" value="EGF"/>
    <property type="match status" value="3"/>
</dbReference>
<keyword evidence="2" id="KW-1003">Cell membrane</keyword>
<dbReference type="GO" id="GO:0004252">
    <property type="term" value="F:serine-type endopeptidase activity"/>
    <property type="evidence" value="ECO:0007669"/>
    <property type="project" value="UniProtKB-EC"/>
</dbReference>
<dbReference type="GO" id="GO:0005886">
    <property type="term" value="C:plasma membrane"/>
    <property type="evidence" value="ECO:0007669"/>
    <property type="project" value="UniProtKB-SubCell"/>
</dbReference>
<dbReference type="PANTHER" id="PTHR24049:SF41">
    <property type="entry name" value="ATTRACTIN"/>
    <property type="match status" value="1"/>
</dbReference>
<feature type="disulfide bond" evidence="12">
    <location>
        <begin position="124"/>
        <end position="133"/>
    </location>
</feature>
<feature type="domain" description="EGF-like" evidence="13">
    <location>
        <begin position="98"/>
        <end position="134"/>
    </location>
</feature>
<dbReference type="SUPFAM" id="SSF57196">
    <property type="entry name" value="EGF/Laminin"/>
    <property type="match status" value="3"/>
</dbReference>
<comment type="subcellular location">
    <subcellularLocation>
        <location evidence="1">Cell membrane</location>
        <topology evidence="1">Single-pass type I membrane protein</topology>
    </subcellularLocation>
</comment>
<keyword evidence="11" id="KW-0325">Glycoprotein</keyword>
<dbReference type="Gene3D" id="2.10.25.10">
    <property type="entry name" value="Laminin"/>
    <property type="match status" value="3"/>
</dbReference>
<keyword evidence="16" id="KW-1185">Reference proteome</keyword>
<accession>B7QCW8</accession>
<evidence type="ECO:0000313" key="14">
    <source>
        <dbReference type="EMBL" id="EEC16690.1"/>
    </source>
</evidence>
<evidence type="ECO:0000313" key="16">
    <source>
        <dbReference type="Proteomes" id="UP000001555"/>
    </source>
</evidence>
<feature type="disulfide bond" evidence="12">
    <location>
        <begin position="40"/>
        <end position="49"/>
    </location>
</feature>
<dbReference type="GO" id="GO:0005509">
    <property type="term" value="F:calcium ion binding"/>
    <property type="evidence" value="ECO:0007669"/>
    <property type="project" value="InterPro"/>
</dbReference>
<feature type="disulfide bond" evidence="12">
    <location>
        <begin position="78"/>
        <end position="87"/>
    </location>
</feature>
<dbReference type="EMBL" id="DS909780">
    <property type="protein sequence ID" value="EEC16690.1"/>
    <property type="molecule type" value="Genomic_DNA"/>
</dbReference>
<dbReference type="HOGENOM" id="CLU_004826_6_2_1"/>
<dbReference type="STRING" id="6945.B7QCW8"/>
<dbReference type="PROSITE" id="PS00010">
    <property type="entry name" value="ASX_HYDROXYL"/>
    <property type="match status" value="1"/>
</dbReference>
<dbReference type="FunFam" id="2.10.25.10:FF:000391">
    <property type="entry name" value="Weary, isoform C"/>
    <property type="match status" value="1"/>
</dbReference>
<keyword evidence="7" id="KW-0106">Calcium</keyword>
<dbReference type="InterPro" id="IPR051022">
    <property type="entry name" value="Notch_Cell-Fate_Det"/>
</dbReference>
<dbReference type="GO" id="GO:0007154">
    <property type="term" value="P:cell communication"/>
    <property type="evidence" value="ECO:0007669"/>
    <property type="project" value="UniProtKB-ARBA"/>
</dbReference>
<evidence type="ECO:0000256" key="5">
    <source>
        <dbReference type="ARBA" id="ARBA00022729"/>
    </source>
</evidence>
<dbReference type="PROSITE" id="PS00022">
    <property type="entry name" value="EGF_1"/>
    <property type="match status" value="3"/>
</dbReference>
<evidence type="ECO:0000256" key="1">
    <source>
        <dbReference type="ARBA" id="ARBA00004251"/>
    </source>
</evidence>
<dbReference type="CDD" id="cd00054">
    <property type="entry name" value="EGF_CA"/>
    <property type="match status" value="1"/>
</dbReference>
<evidence type="ECO:0000256" key="2">
    <source>
        <dbReference type="ARBA" id="ARBA00022475"/>
    </source>
</evidence>
<dbReference type="SMART" id="SM00179">
    <property type="entry name" value="EGF_CA"/>
    <property type="match status" value="3"/>
</dbReference>
<dbReference type="InterPro" id="IPR000742">
    <property type="entry name" value="EGF"/>
</dbReference>
<dbReference type="PROSITE" id="PS01186">
    <property type="entry name" value="EGF_2"/>
    <property type="match status" value="3"/>
</dbReference>
<keyword evidence="3 12" id="KW-0245">EGF-like domain</keyword>
<keyword evidence="9" id="KW-0472">Membrane</keyword>
<dbReference type="PANTHER" id="PTHR24049">
    <property type="entry name" value="CRUMBS FAMILY MEMBER"/>
    <property type="match status" value="1"/>
</dbReference>
<feature type="non-terminal residue" evidence="14">
    <location>
        <position position="1"/>
    </location>
</feature>